<dbReference type="CDD" id="cd18773">
    <property type="entry name" value="PDC1_HK_sensor"/>
    <property type="match status" value="1"/>
</dbReference>
<dbReference type="InterPro" id="IPR000160">
    <property type="entry name" value="GGDEF_dom"/>
</dbReference>
<evidence type="ECO:0000259" key="8">
    <source>
        <dbReference type="PROSITE" id="PS50887"/>
    </source>
</evidence>
<feature type="domain" description="HAMP" evidence="7">
    <location>
        <begin position="311"/>
        <end position="363"/>
    </location>
</feature>
<dbReference type="SUPFAM" id="SSF55785">
    <property type="entry name" value="PYP-like sensor domain (PAS domain)"/>
    <property type="match status" value="1"/>
</dbReference>
<dbReference type="RefSeq" id="WP_089274387.1">
    <property type="nucleotide sequence ID" value="NZ_FZOC01000004.1"/>
</dbReference>
<keyword evidence="2" id="KW-1003">Cell membrane</keyword>
<dbReference type="CDD" id="cd06225">
    <property type="entry name" value="HAMP"/>
    <property type="match status" value="1"/>
</dbReference>
<dbReference type="CDD" id="cd18774">
    <property type="entry name" value="PDC2_HK_sensor"/>
    <property type="match status" value="1"/>
</dbReference>
<dbReference type="GO" id="GO:0003824">
    <property type="term" value="F:catalytic activity"/>
    <property type="evidence" value="ECO:0007669"/>
    <property type="project" value="UniProtKB-ARBA"/>
</dbReference>
<dbReference type="InterPro" id="IPR035965">
    <property type="entry name" value="PAS-like_dom_sf"/>
</dbReference>
<dbReference type="SUPFAM" id="SSF158472">
    <property type="entry name" value="HAMP domain-like"/>
    <property type="match status" value="1"/>
</dbReference>
<feature type="transmembrane region" description="Helical" evidence="6">
    <location>
        <begin position="287"/>
        <end position="309"/>
    </location>
</feature>
<sequence>MSWSVRKSLVARLVSTYMVLSVLVVLCAGAASWLAARELLREAVFERLETSSRQKETELALWVEERRADLLFLCSLAAREGEGGAGRGFFRVGPQLRRLLLDYAQAKPDVHEALLLAPTGGKVLLSTNPASEGSYRASYSFYIQGRQRLSMQNVYPSPESLRPVVTVSAPVKDDHGRLLAVLALHLNLDPISQIIRSRAGLGETGETFLVDSSSLLVASGRMDMESARRKTHSQGVAQALAGSNGRGQYENDAGVQVLGAYRWLPAYQMAMLAEMSQAEAFAPAGRLAVTLVLVALGATVLLAVGVYVLSRRLARPILDVTRAAMGVAGGDLSVRAEVETADELGNLARAFNAMTGELSALYDRLEQEGRERGAILQGSFDGIAVVRGNGAVEYCNPGMERLLGCSLEDTPSLGVLADRIFHQPEERRAFVASLEADMRKENPPERVFAFQHVSGARRWCRLKVSPMGGDRLVLNAQDLTEIKASEERVRHMALHDHLTGLPNRQLFLDRLDQALRRAKRGGASVALLYLDLDQFKSLNDAYGHAHGDRVLVETALRLRACVRESDTVARLGGDEFVVVLPDLLHAEDALSVAEKIRECLYDPEADGGRLFLGASVGVACFPLHGHDQDSLLARADAAMYEAKRAGGNAVRVAPLPPLQVGAGVD</sequence>
<dbReference type="NCBIfam" id="TIGR00229">
    <property type="entry name" value="sensory_box"/>
    <property type="match status" value="1"/>
</dbReference>
<dbReference type="SUPFAM" id="SSF55073">
    <property type="entry name" value="Nucleotide cyclase"/>
    <property type="match status" value="1"/>
</dbReference>
<gene>
    <name evidence="9" type="ORF">SAMN04488503_2170</name>
</gene>
<dbReference type="Pfam" id="PF00989">
    <property type="entry name" value="PAS"/>
    <property type="match status" value="1"/>
</dbReference>
<dbReference type="AlphaFoldDB" id="A0A239ARM6"/>
<dbReference type="EMBL" id="FZOC01000004">
    <property type="protein sequence ID" value="SNR98180.1"/>
    <property type="molecule type" value="Genomic_DNA"/>
</dbReference>
<dbReference type="Pfam" id="PF00672">
    <property type="entry name" value="HAMP"/>
    <property type="match status" value="1"/>
</dbReference>
<dbReference type="InterPro" id="IPR043128">
    <property type="entry name" value="Rev_trsase/Diguanyl_cyclase"/>
</dbReference>
<dbReference type="NCBIfam" id="TIGR00254">
    <property type="entry name" value="GGDEF"/>
    <property type="match status" value="1"/>
</dbReference>
<evidence type="ECO:0000256" key="1">
    <source>
        <dbReference type="ARBA" id="ARBA00004651"/>
    </source>
</evidence>
<dbReference type="Proteomes" id="UP000198324">
    <property type="component" value="Unassembled WGS sequence"/>
</dbReference>
<dbReference type="InterPro" id="IPR003660">
    <property type="entry name" value="HAMP_dom"/>
</dbReference>
<dbReference type="SMART" id="SM00267">
    <property type="entry name" value="GGDEF"/>
    <property type="match status" value="1"/>
</dbReference>
<feature type="domain" description="GGDEF" evidence="8">
    <location>
        <begin position="523"/>
        <end position="655"/>
    </location>
</feature>
<dbReference type="InterPro" id="IPR029787">
    <property type="entry name" value="Nucleotide_cyclase"/>
</dbReference>
<dbReference type="GO" id="GO:0007165">
    <property type="term" value="P:signal transduction"/>
    <property type="evidence" value="ECO:0007669"/>
    <property type="project" value="InterPro"/>
</dbReference>
<dbReference type="PROSITE" id="PS50887">
    <property type="entry name" value="GGDEF"/>
    <property type="match status" value="1"/>
</dbReference>
<dbReference type="InterPro" id="IPR000014">
    <property type="entry name" value="PAS"/>
</dbReference>
<keyword evidence="3 6" id="KW-0812">Transmembrane</keyword>
<dbReference type="CDD" id="cd01949">
    <property type="entry name" value="GGDEF"/>
    <property type="match status" value="1"/>
</dbReference>
<dbReference type="GO" id="GO:0005886">
    <property type="term" value="C:plasma membrane"/>
    <property type="evidence" value="ECO:0007669"/>
    <property type="project" value="UniProtKB-SubCell"/>
</dbReference>
<dbReference type="PANTHER" id="PTHR46663:SF3">
    <property type="entry name" value="SLL0267 PROTEIN"/>
    <property type="match status" value="1"/>
</dbReference>
<dbReference type="Gene3D" id="3.30.450.20">
    <property type="entry name" value="PAS domain"/>
    <property type="match status" value="2"/>
</dbReference>
<organism evidence="9 10">
    <name type="scientific">Humidesulfovibrio mexicanus</name>
    <dbReference type="NCBI Taxonomy" id="147047"/>
    <lineage>
        <taxon>Bacteria</taxon>
        <taxon>Pseudomonadati</taxon>
        <taxon>Thermodesulfobacteriota</taxon>
        <taxon>Desulfovibrionia</taxon>
        <taxon>Desulfovibrionales</taxon>
        <taxon>Desulfovibrionaceae</taxon>
        <taxon>Humidesulfovibrio</taxon>
    </lineage>
</organism>
<dbReference type="Gene3D" id="6.10.340.10">
    <property type="match status" value="1"/>
</dbReference>
<dbReference type="Gene3D" id="3.30.70.270">
    <property type="match status" value="1"/>
</dbReference>
<dbReference type="OrthoDB" id="9813903at2"/>
<dbReference type="PANTHER" id="PTHR46663">
    <property type="entry name" value="DIGUANYLATE CYCLASE DGCT-RELATED"/>
    <property type="match status" value="1"/>
</dbReference>
<dbReference type="InterPro" id="IPR033479">
    <property type="entry name" value="dCache_1"/>
</dbReference>
<keyword evidence="5 6" id="KW-0472">Membrane</keyword>
<keyword evidence="4 6" id="KW-1133">Transmembrane helix</keyword>
<evidence type="ECO:0000256" key="4">
    <source>
        <dbReference type="ARBA" id="ARBA00022989"/>
    </source>
</evidence>
<dbReference type="GO" id="GO:0006355">
    <property type="term" value="P:regulation of DNA-templated transcription"/>
    <property type="evidence" value="ECO:0007669"/>
    <property type="project" value="InterPro"/>
</dbReference>
<dbReference type="Pfam" id="PF00990">
    <property type="entry name" value="GGDEF"/>
    <property type="match status" value="1"/>
</dbReference>
<reference evidence="9 10" key="1">
    <citation type="submission" date="2017-06" db="EMBL/GenBank/DDBJ databases">
        <authorList>
            <person name="Kim H.J."/>
            <person name="Triplett B.A."/>
        </authorList>
    </citation>
    <scope>NUCLEOTIDE SEQUENCE [LARGE SCALE GENOMIC DNA]</scope>
    <source>
        <strain evidence="9 10">DSM 13116</strain>
    </source>
</reference>
<evidence type="ECO:0000259" key="7">
    <source>
        <dbReference type="PROSITE" id="PS50885"/>
    </source>
</evidence>
<dbReference type="PROSITE" id="PS50885">
    <property type="entry name" value="HAMP"/>
    <property type="match status" value="1"/>
</dbReference>
<evidence type="ECO:0000256" key="5">
    <source>
        <dbReference type="ARBA" id="ARBA00023136"/>
    </source>
</evidence>
<dbReference type="Pfam" id="PF02743">
    <property type="entry name" value="dCache_1"/>
    <property type="match status" value="1"/>
</dbReference>
<evidence type="ECO:0000256" key="6">
    <source>
        <dbReference type="SAM" id="Phobius"/>
    </source>
</evidence>
<protein>
    <submittedName>
        <fullName evidence="9">PAS domain S-box-containing protein/diguanylate cyclase (GGDEF) domain-containing protein</fullName>
    </submittedName>
</protein>
<name>A0A239ARM6_9BACT</name>
<proteinExistence type="predicted"/>
<dbReference type="CDD" id="cd00130">
    <property type="entry name" value="PAS"/>
    <property type="match status" value="1"/>
</dbReference>
<dbReference type="FunFam" id="3.30.70.270:FF:000001">
    <property type="entry name" value="Diguanylate cyclase domain protein"/>
    <property type="match status" value="1"/>
</dbReference>
<keyword evidence="10" id="KW-1185">Reference proteome</keyword>
<accession>A0A239ARM6</accession>
<dbReference type="InterPro" id="IPR052163">
    <property type="entry name" value="DGC-Regulatory_Protein"/>
</dbReference>
<comment type="subcellular location">
    <subcellularLocation>
        <location evidence="1">Cell membrane</location>
        <topology evidence="1">Multi-pass membrane protein</topology>
    </subcellularLocation>
</comment>
<evidence type="ECO:0000256" key="3">
    <source>
        <dbReference type="ARBA" id="ARBA00022692"/>
    </source>
</evidence>
<evidence type="ECO:0000256" key="2">
    <source>
        <dbReference type="ARBA" id="ARBA00022475"/>
    </source>
</evidence>
<evidence type="ECO:0000313" key="9">
    <source>
        <dbReference type="EMBL" id="SNR98180.1"/>
    </source>
</evidence>
<evidence type="ECO:0000313" key="10">
    <source>
        <dbReference type="Proteomes" id="UP000198324"/>
    </source>
</evidence>
<dbReference type="SMART" id="SM00304">
    <property type="entry name" value="HAMP"/>
    <property type="match status" value="1"/>
</dbReference>
<dbReference type="InterPro" id="IPR013767">
    <property type="entry name" value="PAS_fold"/>
</dbReference>